<protein>
    <submittedName>
        <fullName evidence="1">Uncharacterized protein</fullName>
    </submittedName>
</protein>
<comment type="caution">
    <text evidence="1">The sequence shown here is derived from an EMBL/GenBank/DDBJ whole genome shotgun (WGS) entry which is preliminary data.</text>
</comment>
<accession>U5CRW5</accession>
<evidence type="ECO:0000313" key="1">
    <source>
        <dbReference type="EMBL" id="ERM90842.1"/>
    </source>
</evidence>
<dbReference type="AlphaFoldDB" id="U5CRW5"/>
<gene>
    <name evidence="1" type="ORF">O163_13685</name>
</gene>
<sequence>MFYTESSKPCRHKQHESQAVFEIEGIGIRDKAQSCFNINSSELIKRELIFKNRGICFWRQSRLIGDML</sequence>
<reference evidence="1 2" key="1">
    <citation type="journal article" date="2013" name="Genome Announc.">
        <title>Draft Genome Sequence of an Anaerobic and Extremophilic Bacterium, Caldanaerobacter yonseiensis, Isolated from a Geothermal Hot Stream.</title>
        <authorList>
            <person name="Lee S.J."/>
            <person name="Lee Y.J."/>
            <person name="Park G.S."/>
            <person name="Kim B.C."/>
            <person name="Lee S.J."/>
            <person name="Shin J.H."/>
            <person name="Lee D.W."/>
        </authorList>
    </citation>
    <scope>NUCLEOTIDE SEQUENCE [LARGE SCALE GENOMIC DNA]</scope>
    <source>
        <strain evidence="1 2">KB-1</strain>
    </source>
</reference>
<organism evidence="1 2">
    <name type="scientific">Caldanaerobacter subterraneus subsp. yonseiensis KB-1</name>
    <dbReference type="NCBI Taxonomy" id="1388761"/>
    <lineage>
        <taxon>Bacteria</taxon>
        <taxon>Bacillati</taxon>
        <taxon>Bacillota</taxon>
        <taxon>Clostridia</taxon>
        <taxon>Thermoanaerobacterales</taxon>
        <taxon>Thermoanaerobacteraceae</taxon>
        <taxon>Caldanaerobacter</taxon>
    </lineage>
</organism>
<name>U5CRW5_CALSX</name>
<proteinExistence type="predicted"/>
<dbReference type="EMBL" id="AXDC01000051">
    <property type="protein sequence ID" value="ERM90842.1"/>
    <property type="molecule type" value="Genomic_DNA"/>
</dbReference>
<dbReference type="Proteomes" id="UP000016856">
    <property type="component" value="Unassembled WGS sequence"/>
</dbReference>
<evidence type="ECO:0000313" key="2">
    <source>
        <dbReference type="Proteomes" id="UP000016856"/>
    </source>
</evidence>